<feature type="domain" description="CMP/dCMP-type deaminase" evidence="2">
    <location>
        <begin position="382"/>
        <end position="590"/>
    </location>
</feature>
<dbReference type="GO" id="GO:0004132">
    <property type="term" value="F:dCMP deaminase activity"/>
    <property type="evidence" value="ECO:0007669"/>
    <property type="project" value="TreeGrafter"/>
</dbReference>
<name>A0A420DKR7_9FLAO</name>
<accession>A0A420DKR7</accession>
<sequence>MKLDNLYSLRRDFVVIGLTGRTGSGCTKVANHLTYSYTKFKKQDGLRPLSDFDPRDLFYRKYKILNEFMEFKGNWIPFEKIMYKNVIVFYLFNKEGGNLKFLRKILEKYFVEKLGEDNSDIVSNVFKDIVNLHLEYKELIDDIKSLGEVKDIKSKDDLSKLNEIFFKSDFKHFCHKLFMALEKYGFFRRTLFLHYLACNIRQTGHPLKEKGEGIKHVYTIAEVINRLIKARKANNNGMPTRIVIDSLRNSLEIMFFKERYSAFYMLATKDVIGNSKRRIQKRLEHIIDDEIEREKVANKLLELDEVEYKTGDFSKGLFSSPDVENCIQKSDYHILNLKKEDIKTFFDLHLNEKFKERNFITREEQLLKLMALIAQPGLLTPSSPERCMQIAHTAKLNSGCISRNVGAAISDEDFYIRSVGWNDVAKGHTPCNLRNINDIINPKSKQELEESNHYSPFEKGNHSQNASFKYKGEYPENFPTALTDYFKDSYSKNKDDLNGKNCSFCFKTVHNHYEGEANQVHTRSLHAEENAMLQITKLGGQGIKNGILFTTASPCELCAKKAYQLGIRTIYFIDPYPGISSDQILKGGTETPTMIPFAGAIGNVYHKLYDSFMAYKDEVSMTLDIKQKNKFGIQFKSLLKSLKKSDKEIEEFLESKNQFSDEDVIELIKNGLLKSEQKKE</sequence>
<dbReference type="InterPro" id="IPR002125">
    <property type="entry name" value="CMP_dCMP_dom"/>
</dbReference>
<keyword evidence="1" id="KW-0378">Hydrolase</keyword>
<dbReference type="RefSeq" id="WP_120201189.1">
    <property type="nucleotide sequence ID" value="NZ_RAQJ01000003.1"/>
</dbReference>
<dbReference type="InterPro" id="IPR027417">
    <property type="entry name" value="P-loop_NTPase"/>
</dbReference>
<dbReference type="EMBL" id="RAQJ01000003">
    <property type="protein sequence ID" value="RKE94832.1"/>
    <property type="molecule type" value="Genomic_DNA"/>
</dbReference>
<dbReference type="Proteomes" id="UP000284892">
    <property type="component" value="Unassembled WGS sequence"/>
</dbReference>
<reference evidence="3 4" key="1">
    <citation type="submission" date="2018-09" db="EMBL/GenBank/DDBJ databases">
        <title>Genomic Encyclopedia of Archaeal and Bacterial Type Strains, Phase II (KMG-II): from individual species to whole genera.</title>
        <authorList>
            <person name="Goeker M."/>
        </authorList>
    </citation>
    <scope>NUCLEOTIDE SEQUENCE [LARGE SCALE GENOMIC DNA]</scope>
    <source>
        <strain evidence="3 4">DSM 26283</strain>
    </source>
</reference>
<dbReference type="AlphaFoldDB" id="A0A420DKR7"/>
<dbReference type="OrthoDB" id="9788517at2"/>
<evidence type="ECO:0000256" key="1">
    <source>
        <dbReference type="ARBA" id="ARBA00022801"/>
    </source>
</evidence>
<dbReference type="GO" id="GO:0005737">
    <property type="term" value="C:cytoplasm"/>
    <property type="evidence" value="ECO:0007669"/>
    <property type="project" value="TreeGrafter"/>
</dbReference>
<keyword evidence="4" id="KW-1185">Reference proteome</keyword>
<dbReference type="InterPro" id="IPR015517">
    <property type="entry name" value="dCMP_deaminase-rel"/>
</dbReference>
<dbReference type="PANTHER" id="PTHR11086:SF18">
    <property type="entry name" value="DEOXYCYTIDYLATE DEAMINASE"/>
    <property type="match status" value="1"/>
</dbReference>
<gene>
    <name evidence="3" type="ORF">BXY80_1845</name>
</gene>
<dbReference type="InterPro" id="IPR016193">
    <property type="entry name" value="Cytidine_deaminase-like"/>
</dbReference>
<evidence type="ECO:0000313" key="3">
    <source>
        <dbReference type="EMBL" id="RKE94832.1"/>
    </source>
</evidence>
<dbReference type="PROSITE" id="PS51747">
    <property type="entry name" value="CYT_DCMP_DEAMINASES_2"/>
    <property type="match status" value="1"/>
</dbReference>
<dbReference type="SUPFAM" id="SSF53927">
    <property type="entry name" value="Cytidine deaminase-like"/>
    <property type="match status" value="1"/>
</dbReference>
<evidence type="ECO:0000313" key="4">
    <source>
        <dbReference type="Proteomes" id="UP000284892"/>
    </source>
</evidence>
<dbReference type="PANTHER" id="PTHR11086">
    <property type="entry name" value="DEOXYCYTIDYLATE DEAMINASE-RELATED"/>
    <property type="match status" value="1"/>
</dbReference>
<organism evidence="3 4">
    <name type="scientific">Ichthyenterobacterium magnum</name>
    <dbReference type="NCBI Taxonomy" id="1230530"/>
    <lineage>
        <taxon>Bacteria</taxon>
        <taxon>Pseudomonadati</taxon>
        <taxon>Bacteroidota</taxon>
        <taxon>Flavobacteriia</taxon>
        <taxon>Flavobacteriales</taxon>
        <taxon>Flavobacteriaceae</taxon>
        <taxon>Ichthyenterobacterium</taxon>
    </lineage>
</organism>
<dbReference type="Pfam" id="PF00383">
    <property type="entry name" value="dCMP_cyt_deam_1"/>
    <property type="match status" value="1"/>
</dbReference>
<dbReference type="Gene3D" id="3.40.50.300">
    <property type="entry name" value="P-loop containing nucleotide triphosphate hydrolases"/>
    <property type="match status" value="1"/>
</dbReference>
<evidence type="ECO:0000259" key="2">
    <source>
        <dbReference type="PROSITE" id="PS51747"/>
    </source>
</evidence>
<proteinExistence type="predicted"/>
<protein>
    <submittedName>
        <fullName evidence="3">Cytidine/deoxycytidylate deaminase-like protein</fullName>
    </submittedName>
</protein>
<dbReference type="Gene3D" id="3.40.140.10">
    <property type="entry name" value="Cytidine Deaminase, domain 2"/>
    <property type="match status" value="1"/>
</dbReference>
<comment type="caution">
    <text evidence="3">The sequence shown here is derived from an EMBL/GenBank/DDBJ whole genome shotgun (WGS) entry which is preliminary data.</text>
</comment>